<protein>
    <submittedName>
        <fullName evidence="1">Uncharacterized protein</fullName>
    </submittedName>
</protein>
<evidence type="ECO:0000313" key="2">
    <source>
        <dbReference type="Proteomes" id="UP000184749"/>
    </source>
</evidence>
<dbReference type="Proteomes" id="UP000184749">
    <property type="component" value="Plasmid pRgalIE4872a"/>
</dbReference>
<sequence length="455" mass="50513">MDSGFIDLDILLTRIRNAQSKVYFLDAVKAYKAGALRASMTSAWVALVYDLIAKYRELSALGDAAATAFLHSWDNATVAGDIAKLLQLEASILEDATANTQVVNRIARTHLERLREDRHLCAHPAFSAEAELFEPSAELVRLHLVNAVDLVLSREPLQGKAIFDLYDVDVQSSGFPTAYERILDYVEQRYLARVRAQNIRNFGTVLAKSLLKGVPAQWEPLHRKIVPSLVALRERAAQTWPDVSHAIVALIDNLAPEHRPRAIVFLAAFPDFWPLLLEPTRTALQMTVENADPAALADYRILAGVTLPHFRAGLLAVIAALDDEHLAEAITAQPLADLWPRAVASYAASSSFRGSEANFRDLIAPFSGRLSSQQLDQLLDAVIETGQNWDAAETDTLLLGVLRNATAADRPTPEARNRFYQHIRRRHRVGKYEDVLAFLRSDGWALPPPEPEPED</sequence>
<reference evidence="1 2" key="1">
    <citation type="submission" date="2016-09" db="EMBL/GenBank/DDBJ databases">
        <title>The complete genome sequences of Rhizobium gallicum, symbiovars gallicum and phaseoli, symbionts associated to common bean (Phaseolus vulgaris).</title>
        <authorList>
            <person name="Bustos P."/>
            <person name="Santamaria R.I."/>
            <person name="Perez-Carrascal O.M."/>
            <person name="Juarez S."/>
            <person name="Lozano L."/>
            <person name="Martinez-Flores I."/>
            <person name="Martinez-Romero E."/>
            <person name="Cevallos M."/>
            <person name="Romero D."/>
            <person name="Davila G."/>
            <person name="Gonzalez V."/>
        </authorList>
    </citation>
    <scope>NUCLEOTIDE SEQUENCE [LARGE SCALE GENOMIC DNA]</scope>
    <source>
        <strain evidence="1 2">IE4872</strain>
        <plasmid evidence="2">prgalie4872a 2</plasmid>
    </source>
</reference>
<proteinExistence type="predicted"/>
<geneLocation type="plasmid" evidence="2">
    <name>prgalie4872a 2</name>
</geneLocation>
<evidence type="ECO:0000313" key="1">
    <source>
        <dbReference type="EMBL" id="APO69879.1"/>
    </source>
</evidence>
<keyword evidence="1" id="KW-0614">Plasmid</keyword>
<name>A0A1L5NPX1_9HYPH</name>
<dbReference type="OrthoDB" id="8781389at2"/>
<accession>A0A1L5NPX1</accession>
<dbReference type="RefSeq" id="WP_074070587.1">
    <property type="nucleotide sequence ID" value="NZ_CP017103.1"/>
</dbReference>
<dbReference type="EMBL" id="CP017103">
    <property type="protein sequence ID" value="APO69879.1"/>
    <property type="molecule type" value="Genomic_DNA"/>
</dbReference>
<dbReference type="AlphaFoldDB" id="A0A1L5NPX1"/>
<organism evidence="1 2">
    <name type="scientific">Rhizobium gallicum</name>
    <dbReference type="NCBI Taxonomy" id="56730"/>
    <lineage>
        <taxon>Bacteria</taxon>
        <taxon>Pseudomonadati</taxon>
        <taxon>Pseudomonadota</taxon>
        <taxon>Alphaproteobacteria</taxon>
        <taxon>Hyphomicrobiales</taxon>
        <taxon>Rhizobiaceae</taxon>
        <taxon>Rhizobium/Agrobacterium group</taxon>
        <taxon>Rhizobium</taxon>
    </lineage>
</organism>
<gene>
    <name evidence="1" type="ORF">IE4872_PB00005</name>
</gene>